<dbReference type="EMBL" id="LPUF01000001">
    <property type="protein sequence ID" value="OQK18026.1"/>
    <property type="molecule type" value="Genomic_DNA"/>
</dbReference>
<dbReference type="Proteomes" id="UP000191980">
    <property type="component" value="Unassembled WGS sequence"/>
</dbReference>
<keyword evidence="2" id="KW-1185">Reference proteome</keyword>
<sequence length="200" mass="21693">MSIFQLIKIPIITFSVFNLLACVQQVDQQENIPIICVFPNQQAAPGWICGGPVSGLDIQAVGVVDKSVAGINYMQDMAEIAALKNLTELFKLKAGKSVTQYLTSLGVENKKAIKAGASTINNISVETLDVAKPYKSQLGPEGRMYVLVGLDKNTSKTLLENAVKTSMKNDIVIWQKMQTQKSLDEMTAGIVAMESVNAKQ</sequence>
<gene>
    <name evidence="1" type="ORF">AU255_09275</name>
</gene>
<dbReference type="STRING" id="1420851.AU255_09275"/>
<comment type="caution">
    <text evidence="1">The sequence shown here is derived from an EMBL/GenBank/DDBJ whole genome shotgun (WGS) entry which is preliminary data.</text>
</comment>
<reference evidence="1 2" key="1">
    <citation type="submission" date="2015-12" db="EMBL/GenBank/DDBJ databases">
        <authorList>
            <person name="Shamseldin A."/>
            <person name="Moawad H."/>
            <person name="Abd El-Rahim W.M."/>
            <person name="Sadowsky M.J."/>
        </authorList>
    </citation>
    <scope>NUCLEOTIDE SEQUENCE [LARGE SCALE GENOMIC DNA]</scope>
    <source>
        <strain evidence="1 2">WF1</strain>
    </source>
</reference>
<proteinExistence type="predicted"/>
<accession>A0A1V8M929</accession>
<evidence type="ECO:0000313" key="2">
    <source>
        <dbReference type="Proteomes" id="UP000191980"/>
    </source>
</evidence>
<evidence type="ECO:0008006" key="3">
    <source>
        <dbReference type="Google" id="ProtNLM"/>
    </source>
</evidence>
<dbReference type="OrthoDB" id="9788853at2"/>
<protein>
    <recommendedName>
        <fullName evidence="3">Lipoprotein</fullName>
    </recommendedName>
</protein>
<dbReference type="AlphaFoldDB" id="A0A1V8M929"/>
<dbReference type="RefSeq" id="WP_080522632.1">
    <property type="nucleotide sequence ID" value="NZ_LPUF01000001.1"/>
</dbReference>
<name>A0A1V8M929_9GAMM</name>
<evidence type="ECO:0000313" key="1">
    <source>
        <dbReference type="EMBL" id="OQK18026.1"/>
    </source>
</evidence>
<organism evidence="1 2">
    <name type="scientific">Methyloprofundus sedimenti</name>
    <dbReference type="NCBI Taxonomy" id="1420851"/>
    <lineage>
        <taxon>Bacteria</taxon>
        <taxon>Pseudomonadati</taxon>
        <taxon>Pseudomonadota</taxon>
        <taxon>Gammaproteobacteria</taxon>
        <taxon>Methylococcales</taxon>
        <taxon>Methylococcaceae</taxon>
        <taxon>Methyloprofundus</taxon>
    </lineage>
</organism>